<dbReference type="Pfam" id="PF13620">
    <property type="entry name" value="CarboxypepD_reg"/>
    <property type="match status" value="1"/>
</dbReference>
<keyword evidence="2 4" id="KW-0472">Membrane</keyword>
<dbReference type="PANTHER" id="PTHR30329:SF21">
    <property type="entry name" value="LIPOPROTEIN YIAD-RELATED"/>
    <property type="match status" value="1"/>
</dbReference>
<dbReference type="InterPro" id="IPR011990">
    <property type="entry name" value="TPR-like_helical_dom_sf"/>
</dbReference>
<dbReference type="PRINTS" id="PR01021">
    <property type="entry name" value="OMPADOMAIN"/>
</dbReference>
<evidence type="ECO:0000256" key="3">
    <source>
        <dbReference type="ARBA" id="ARBA00023237"/>
    </source>
</evidence>
<evidence type="ECO:0000256" key="1">
    <source>
        <dbReference type="ARBA" id="ARBA00004442"/>
    </source>
</evidence>
<dbReference type="GO" id="GO:0009279">
    <property type="term" value="C:cell outer membrane"/>
    <property type="evidence" value="ECO:0007669"/>
    <property type="project" value="UniProtKB-SubCell"/>
</dbReference>
<dbReference type="SUPFAM" id="SSF48452">
    <property type="entry name" value="TPR-like"/>
    <property type="match status" value="1"/>
</dbReference>
<dbReference type="Gene3D" id="3.30.1330.60">
    <property type="entry name" value="OmpA-like domain"/>
    <property type="match status" value="1"/>
</dbReference>
<reference evidence="7 8" key="1">
    <citation type="submission" date="2016-12" db="EMBL/GenBank/DDBJ databases">
        <authorList>
            <person name="Song W.-J."/>
            <person name="Kurnit D.M."/>
        </authorList>
    </citation>
    <scope>NUCLEOTIDE SEQUENCE [LARGE SCALE GENOMIC DNA]</scope>
    <source>
        <strain evidence="7 8">HSG9</strain>
    </source>
</reference>
<dbReference type="OrthoDB" id="9809364at2"/>
<dbReference type="AlphaFoldDB" id="A0A1V6LVV5"/>
<dbReference type="CDD" id="cd07185">
    <property type="entry name" value="OmpA_C-like"/>
    <property type="match status" value="1"/>
</dbReference>
<comment type="caution">
    <text evidence="7">The sequence shown here is derived from an EMBL/GenBank/DDBJ whole genome shotgun (WGS) entry which is preliminary data.</text>
</comment>
<evidence type="ECO:0000313" key="8">
    <source>
        <dbReference type="Proteomes" id="UP000191680"/>
    </source>
</evidence>
<dbReference type="Pfam" id="PF07676">
    <property type="entry name" value="PD40"/>
    <property type="match status" value="1"/>
</dbReference>
<evidence type="ECO:0000256" key="2">
    <source>
        <dbReference type="ARBA" id="ARBA00023136"/>
    </source>
</evidence>
<evidence type="ECO:0000259" key="6">
    <source>
        <dbReference type="PROSITE" id="PS51123"/>
    </source>
</evidence>
<feature type="signal peptide" evidence="5">
    <location>
        <begin position="1"/>
        <end position="18"/>
    </location>
</feature>
<feature type="chain" id="PRO_5012189963" evidence="5">
    <location>
        <begin position="19"/>
        <end position="685"/>
    </location>
</feature>
<feature type="domain" description="OmpA-like" evidence="6">
    <location>
        <begin position="563"/>
        <end position="685"/>
    </location>
</feature>
<dbReference type="RefSeq" id="WP_080317793.1">
    <property type="nucleotide sequence ID" value="NZ_MTBC01000001.1"/>
</dbReference>
<dbReference type="InterPro" id="IPR008969">
    <property type="entry name" value="CarboxyPept-like_regulatory"/>
</dbReference>
<dbReference type="SUPFAM" id="SSF82171">
    <property type="entry name" value="DPP6 N-terminal domain-like"/>
    <property type="match status" value="1"/>
</dbReference>
<keyword evidence="5" id="KW-0732">Signal</keyword>
<evidence type="ECO:0000256" key="4">
    <source>
        <dbReference type="PROSITE-ProRule" id="PRU00473"/>
    </source>
</evidence>
<dbReference type="Gene3D" id="2.60.40.1120">
    <property type="entry name" value="Carboxypeptidase-like, regulatory domain"/>
    <property type="match status" value="1"/>
</dbReference>
<dbReference type="SUPFAM" id="SSF49464">
    <property type="entry name" value="Carboxypeptidase regulatory domain-like"/>
    <property type="match status" value="1"/>
</dbReference>
<proteinExistence type="predicted"/>
<dbReference type="InterPro" id="IPR036737">
    <property type="entry name" value="OmpA-like_sf"/>
</dbReference>
<dbReference type="EMBL" id="MTBC01000001">
    <property type="protein sequence ID" value="OQD44259.1"/>
    <property type="molecule type" value="Genomic_DNA"/>
</dbReference>
<dbReference type="InterPro" id="IPR006665">
    <property type="entry name" value="OmpA-like"/>
</dbReference>
<dbReference type="InterPro" id="IPR011042">
    <property type="entry name" value="6-blade_b-propeller_TolB-like"/>
</dbReference>
<organism evidence="7 8">
    <name type="scientific">Croceivirga radicis</name>
    <dbReference type="NCBI Taxonomy" id="1929488"/>
    <lineage>
        <taxon>Bacteria</taxon>
        <taxon>Pseudomonadati</taxon>
        <taxon>Bacteroidota</taxon>
        <taxon>Flavobacteriia</taxon>
        <taxon>Flavobacteriales</taxon>
        <taxon>Flavobacteriaceae</taxon>
        <taxon>Croceivirga</taxon>
    </lineage>
</organism>
<comment type="subcellular location">
    <subcellularLocation>
        <location evidence="1">Cell outer membrane</location>
    </subcellularLocation>
</comment>
<dbReference type="Gene3D" id="2.120.10.30">
    <property type="entry name" value="TolB, C-terminal domain"/>
    <property type="match status" value="1"/>
</dbReference>
<protein>
    <submittedName>
        <fullName evidence="7">Cell envelope biogenesis protein OmpA</fullName>
    </submittedName>
</protein>
<dbReference type="SUPFAM" id="SSF103088">
    <property type="entry name" value="OmpA-like"/>
    <property type="match status" value="1"/>
</dbReference>
<gene>
    <name evidence="7" type="ORF">BUL40_01505</name>
</gene>
<dbReference type="InterPro" id="IPR011659">
    <property type="entry name" value="WD40"/>
</dbReference>
<evidence type="ECO:0000313" key="7">
    <source>
        <dbReference type="EMBL" id="OQD44259.1"/>
    </source>
</evidence>
<dbReference type="InterPro" id="IPR050330">
    <property type="entry name" value="Bact_OuterMem_StrucFunc"/>
</dbReference>
<keyword evidence="3" id="KW-0998">Cell outer membrane</keyword>
<evidence type="ECO:0000256" key="5">
    <source>
        <dbReference type="SAM" id="SignalP"/>
    </source>
</evidence>
<dbReference type="Proteomes" id="UP000191680">
    <property type="component" value="Unassembled WGS sequence"/>
</dbReference>
<dbReference type="Pfam" id="PF00691">
    <property type="entry name" value="OmpA"/>
    <property type="match status" value="1"/>
</dbReference>
<name>A0A1V6LVV5_9FLAO</name>
<dbReference type="PANTHER" id="PTHR30329">
    <property type="entry name" value="STATOR ELEMENT OF FLAGELLAR MOTOR COMPLEX"/>
    <property type="match status" value="1"/>
</dbReference>
<dbReference type="InterPro" id="IPR006664">
    <property type="entry name" value="OMP_bac"/>
</dbReference>
<sequence length="685" mass="77789">MKKLFLLPLFLFCLTISAQSVSLLEFEDAEIERIILNENKKNDSLTKSKSTTKTTVNNKLIKRADGFFDKLWYAEAAKVYDEALNGKQKDFPAAVWLRAGDSHYFNSNMKMASKYYQIAYKKDADAVSNDDLFKYAHALKGTGRYKKANRIMKVFNAQDKQTLLADKEASTIENSLAENSKPYEVEIKNLNINSEYSDFSPMIIGAGKFLYASSKDSAFLKTRRYKWNKQPYLDLYVGEVGDDLEKVKNVEKLPQTINSKYHEAAVTFSPDKNTIYFTRNNYGKKLKRDQNGVNHLKIYTSTKTENGWSEAKELPFNSENYSTGHPAMNQDGTKLYFVSDMPGGYGATDVYYVNIKEDGSYSAPINLGEGVNSRRKEMFPFVSENALYFSSNRSEGFGGLDIYKADIINEEYKNITNIGEPINSNKDDFSFVMDEVNNSGYFASNRDGGKGDDDIYAFTNLEIKPPVDMNAIIEGVVLDELTGNPIQEALVALLDEDQNKLAEIATDEKGRFQFDDVRKQSNYTIVSNLLSYNEDSKSIATEDKARISLELLMKKEAAPIVMEDGVKKLKIDNINFDFDRYYIKSDAASELDRLLAVWEEYPEMVIKIESHTDSRGSRAYNQYLSDKRAKATRDYLIKNGIDPSRIASAEGFGEDRPLNNCEDGIPCSRDNHLENRRSEFIIVSM</sequence>
<keyword evidence="8" id="KW-1185">Reference proteome</keyword>
<dbReference type="PROSITE" id="PS51123">
    <property type="entry name" value="OMPA_2"/>
    <property type="match status" value="1"/>
</dbReference>
<accession>A0A1V6LVV5</accession>